<dbReference type="Gene3D" id="3.75.10.10">
    <property type="entry name" value="L-arginine/glycine Amidinotransferase, Chain A"/>
    <property type="match status" value="1"/>
</dbReference>
<dbReference type="EMBL" id="JBHSGL010000002">
    <property type="protein sequence ID" value="MFC4711591.1"/>
    <property type="molecule type" value="Genomic_DNA"/>
</dbReference>
<comment type="caution">
    <text evidence="1">The sequence shown here is derived from an EMBL/GenBank/DDBJ whole genome shotgun (WGS) entry which is preliminary data.</text>
</comment>
<dbReference type="PANTHER" id="PTHR47271">
    <property type="entry name" value="ARGININE DEIMINASE"/>
    <property type="match status" value="1"/>
</dbReference>
<evidence type="ECO:0000313" key="1">
    <source>
        <dbReference type="EMBL" id="MFC4711591.1"/>
    </source>
</evidence>
<dbReference type="Pfam" id="PF19420">
    <property type="entry name" value="DDAH_eukar"/>
    <property type="match status" value="1"/>
</dbReference>
<dbReference type="PANTHER" id="PTHR47271:SF2">
    <property type="entry name" value="ARGININE DEIMINASE"/>
    <property type="match status" value="1"/>
</dbReference>
<name>A0ABV9M706_9BACL</name>
<keyword evidence="2" id="KW-1185">Reference proteome</keyword>
<accession>A0ABV9M706</accession>
<evidence type="ECO:0000313" key="2">
    <source>
        <dbReference type="Proteomes" id="UP001595932"/>
    </source>
</evidence>
<reference evidence="2" key="1">
    <citation type="journal article" date="2019" name="Int. J. Syst. Evol. Microbiol.">
        <title>The Global Catalogue of Microorganisms (GCM) 10K type strain sequencing project: providing services to taxonomists for standard genome sequencing and annotation.</title>
        <authorList>
            <consortium name="The Broad Institute Genomics Platform"/>
            <consortium name="The Broad Institute Genome Sequencing Center for Infectious Disease"/>
            <person name="Wu L."/>
            <person name="Ma J."/>
        </authorList>
    </citation>
    <scope>NUCLEOTIDE SEQUENCE [LARGE SCALE GENOMIC DNA]</scope>
    <source>
        <strain evidence="2">CGMCC 1.12151</strain>
    </source>
</reference>
<proteinExistence type="predicted"/>
<sequence length="284" mass="32409">MSTDAQQLPAAHCRSEYDALRHVLLCPPRFMKITDVINDVQKRYKEENIDVTEALRQHTVFVDALTAAGVNTTFLEAAEQYPEQVFTRDIGFTIGDTVFISEMAESVRQGEEKVLQNWLTDHRIQFQHVPGHRIEGGDVIVDRDTVYIGISSRTSQEAIHELQRHVPDYQVMPIHLKEKYLHLDCVFNVLSPTEALIFPEALEDETIAMLEKRYTLIHVDADEQFKLGTNVLSIGNRRLFSQPQNKKVNAQLRDHGFAVIEVDFSEIIKSGGAFRCCTMPVVRD</sequence>
<organism evidence="1 2">
    <name type="scientific">Planococcus dechangensis</name>
    <dbReference type="NCBI Taxonomy" id="1176255"/>
    <lineage>
        <taxon>Bacteria</taxon>
        <taxon>Bacillati</taxon>
        <taxon>Bacillota</taxon>
        <taxon>Bacilli</taxon>
        <taxon>Bacillales</taxon>
        <taxon>Caryophanaceae</taxon>
        <taxon>Planococcus</taxon>
    </lineage>
</organism>
<dbReference type="SUPFAM" id="SSF55909">
    <property type="entry name" value="Pentein"/>
    <property type="match status" value="1"/>
</dbReference>
<protein>
    <submittedName>
        <fullName evidence="1">Dimethylarginine dimethylaminohydrolase family protein</fullName>
    </submittedName>
</protein>
<dbReference type="Proteomes" id="UP001595932">
    <property type="component" value="Unassembled WGS sequence"/>
</dbReference>
<dbReference type="RefSeq" id="WP_377276185.1">
    <property type="nucleotide sequence ID" value="NZ_JBHSGL010000002.1"/>
</dbReference>
<gene>
    <name evidence="1" type="ORF">ACFO5U_01890</name>
</gene>